<gene>
    <name evidence="10" type="ORF">ACH5RR_020840</name>
</gene>
<dbReference type="EMBL" id="JBJUIK010000009">
    <property type="protein sequence ID" value="KAL3518251.1"/>
    <property type="molecule type" value="Genomic_DNA"/>
</dbReference>
<comment type="subcellular location">
    <subcellularLocation>
        <location evidence="2">Nucleus</location>
    </subcellularLocation>
</comment>
<accession>A0ABD2ZFN4</accession>
<dbReference type="AlphaFoldDB" id="A0ABD2ZFN4"/>
<keyword evidence="6" id="KW-0378">Hydrolase</keyword>
<dbReference type="Pfam" id="PF13359">
    <property type="entry name" value="DDE_Tnp_4"/>
    <property type="match status" value="1"/>
</dbReference>
<feature type="domain" description="DDE Tnp4" evidence="9">
    <location>
        <begin position="174"/>
        <end position="340"/>
    </location>
</feature>
<evidence type="ECO:0000256" key="5">
    <source>
        <dbReference type="ARBA" id="ARBA00022723"/>
    </source>
</evidence>
<organism evidence="10 11">
    <name type="scientific">Cinchona calisaya</name>
    <dbReference type="NCBI Taxonomy" id="153742"/>
    <lineage>
        <taxon>Eukaryota</taxon>
        <taxon>Viridiplantae</taxon>
        <taxon>Streptophyta</taxon>
        <taxon>Embryophyta</taxon>
        <taxon>Tracheophyta</taxon>
        <taxon>Spermatophyta</taxon>
        <taxon>Magnoliopsida</taxon>
        <taxon>eudicotyledons</taxon>
        <taxon>Gunneridae</taxon>
        <taxon>Pentapetalae</taxon>
        <taxon>asterids</taxon>
        <taxon>lamiids</taxon>
        <taxon>Gentianales</taxon>
        <taxon>Rubiaceae</taxon>
        <taxon>Cinchonoideae</taxon>
        <taxon>Cinchoneae</taxon>
        <taxon>Cinchona</taxon>
    </lineage>
</organism>
<evidence type="ECO:0000256" key="4">
    <source>
        <dbReference type="ARBA" id="ARBA00022722"/>
    </source>
</evidence>
<keyword evidence="4" id="KW-0540">Nuclease</keyword>
<keyword evidence="7" id="KW-0539">Nucleus</keyword>
<keyword evidence="5" id="KW-0479">Metal-binding</keyword>
<evidence type="ECO:0000256" key="7">
    <source>
        <dbReference type="ARBA" id="ARBA00023242"/>
    </source>
</evidence>
<feature type="compositionally biased region" description="Basic residues" evidence="8">
    <location>
        <begin position="1"/>
        <end position="14"/>
    </location>
</feature>
<evidence type="ECO:0000256" key="1">
    <source>
        <dbReference type="ARBA" id="ARBA00001968"/>
    </source>
</evidence>
<sequence length="392" mass="44445">MGPIRGQKKKRKVDKKMEPSDMVSGSSEETSTDWFDALAKKIASNLDSSLSRGLDSFESIFNMSRRTFEYVCSLAREHMMVKTHFAFSNGKPMSLHDQVALALRRLSSGSSLISIGDSFGTHHSTVSQVTWRFVEAIERKGLHHIRWPSTEKELTEIKSKFEQIGGLPNCCGAIDTTHIVMLLSTSEPRTDVWLDTKENHSMPLQAIVGPNLKFLDIFTGFPGKLNEISLLRYTTFYNKCQKGERLNGKKVKLSEEAELQEYIVGDAAYALLPWLLTPYPEKELSETKANFNKYLSATHIVAQRALTRLKDVWKMINGVMWRPDKHKLPRFILVCCILHNIVIDMEDEVLDDLPLSHQHDPVYGQEVCNSADETASASRDNLALYLCGRRHP</sequence>
<comment type="caution">
    <text evidence="10">The sequence shown here is derived from an EMBL/GenBank/DDBJ whole genome shotgun (WGS) entry which is preliminary data.</text>
</comment>
<name>A0ABD2ZFN4_9GENT</name>
<evidence type="ECO:0000259" key="9">
    <source>
        <dbReference type="Pfam" id="PF13359"/>
    </source>
</evidence>
<dbReference type="GO" id="GO:0016787">
    <property type="term" value="F:hydrolase activity"/>
    <property type="evidence" value="ECO:0007669"/>
    <property type="project" value="UniProtKB-KW"/>
</dbReference>
<evidence type="ECO:0000256" key="8">
    <source>
        <dbReference type="SAM" id="MobiDB-lite"/>
    </source>
</evidence>
<feature type="region of interest" description="Disordered" evidence="8">
    <location>
        <begin position="1"/>
        <end position="29"/>
    </location>
</feature>
<comment type="cofactor">
    <cofactor evidence="1">
        <name>a divalent metal cation</name>
        <dbReference type="ChEBI" id="CHEBI:60240"/>
    </cofactor>
</comment>
<proteinExistence type="inferred from homology"/>
<protein>
    <recommendedName>
        <fullName evidence="9">DDE Tnp4 domain-containing protein</fullName>
    </recommendedName>
</protein>
<evidence type="ECO:0000256" key="6">
    <source>
        <dbReference type="ARBA" id="ARBA00022801"/>
    </source>
</evidence>
<dbReference type="InterPro" id="IPR045249">
    <property type="entry name" value="HARBI1-like"/>
</dbReference>
<evidence type="ECO:0000313" key="11">
    <source>
        <dbReference type="Proteomes" id="UP001630127"/>
    </source>
</evidence>
<evidence type="ECO:0000256" key="2">
    <source>
        <dbReference type="ARBA" id="ARBA00004123"/>
    </source>
</evidence>
<comment type="similarity">
    <text evidence="3">Belongs to the HARBI1 family.</text>
</comment>
<reference evidence="10 11" key="1">
    <citation type="submission" date="2024-11" db="EMBL/GenBank/DDBJ databases">
        <title>A near-complete genome assembly of Cinchona calisaya.</title>
        <authorList>
            <person name="Lian D.C."/>
            <person name="Zhao X.W."/>
            <person name="Wei L."/>
        </authorList>
    </citation>
    <scope>NUCLEOTIDE SEQUENCE [LARGE SCALE GENOMIC DNA]</scope>
    <source>
        <tissue evidence="10">Nenye</tissue>
    </source>
</reference>
<evidence type="ECO:0000256" key="3">
    <source>
        <dbReference type="ARBA" id="ARBA00006958"/>
    </source>
</evidence>
<dbReference type="PANTHER" id="PTHR22930:SF291">
    <property type="entry name" value="EXPRESSED PROTEIN"/>
    <property type="match status" value="1"/>
</dbReference>
<dbReference type="InterPro" id="IPR027806">
    <property type="entry name" value="HARBI1_dom"/>
</dbReference>
<dbReference type="Proteomes" id="UP001630127">
    <property type="component" value="Unassembled WGS sequence"/>
</dbReference>
<dbReference type="GO" id="GO:0005634">
    <property type="term" value="C:nucleus"/>
    <property type="evidence" value="ECO:0007669"/>
    <property type="project" value="UniProtKB-SubCell"/>
</dbReference>
<evidence type="ECO:0000313" key="10">
    <source>
        <dbReference type="EMBL" id="KAL3518251.1"/>
    </source>
</evidence>
<dbReference type="GO" id="GO:0046872">
    <property type="term" value="F:metal ion binding"/>
    <property type="evidence" value="ECO:0007669"/>
    <property type="project" value="UniProtKB-KW"/>
</dbReference>
<keyword evidence="11" id="KW-1185">Reference proteome</keyword>
<dbReference type="GO" id="GO:0004518">
    <property type="term" value="F:nuclease activity"/>
    <property type="evidence" value="ECO:0007669"/>
    <property type="project" value="UniProtKB-KW"/>
</dbReference>
<dbReference type="PANTHER" id="PTHR22930">
    <property type="match status" value="1"/>
</dbReference>